<feature type="compositionally biased region" description="Basic and acidic residues" evidence="1">
    <location>
        <begin position="227"/>
        <end position="239"/>
    </location>
</feature>
<protein>
    <submittedName>
        <fullName evidence="2">Uncharacterized protein</fullName>
    </submittedName>
</protein>
<evidence type="ECO:0000313" key="3">
    <source>
        <dbReference type="Proteomes" id="UP001630127"/>
    </source>
</evidence>
<comment type="caution">
    <text evidence="2">The sequence shown here is derived from an EMBL/GenBank/DDBJ whole genome shotgun (WGS) entry which is preliminary data.</text>
</comment>
<gene>
    <name evidence="2" type="ORF">ACH5RR_004343</name>
</gene>
<keyword evidence="3" id="KW-1185">Reference proteome</keyword>
<dbReference type="EMBL" id="JBJUIK010000002">
    <property type="protein sequence ID" value="KAL3535882.1"/>
    <property type="molecule type" value="Genomic_DNA"/>
</dbReference>
<organism evidence="2 3">
    <name type="scientific">Cinchona calisaya</name>
    <dbReference type="NCBI Taxonomy" id="153742"/>
    <lineage>
        <taxon>Eukaryota</taxon>
        <taxon>Viridiplantae</taxon>
        <taxon>Streptophyta</taxon>
        <taxon>Embryophyta</taxon>
        <taxon>Tracheophyta</taxon>
        <taxon>Spermatophyta</taxon>
        <taxon>Magnoliopsida</taxon>
        <taxon>eudicotyledons</taxon>
        <taxon>Gunneridae</taxon>
        <taxon>Pentapetalae</taxon>
        <taxon>asterids</taxon>
        <taxon>lamiids</taxon>
        <taxon>Gentianales</taxon>
        <taxon>Rubiaceae</taxon>
        <taxon>Cinchonoideae</taxon>
        <taxon>Cinchoneae</taxon>
        <taxon>Cinchona</taxon>
    </lineage>
</organism>
<dbReference type="Proteomes" id="UP001630127">
    <property type="component" value="Unassembled WGS sequence"/>
</dbReference>
<name>A0ABD3AXA0_9GENT</name>
<accession>A0ABD3AXA0</accession>
<reference evidence="2 3" key="1">
    <citation type="submission" date="2024-11" db="EMBL/GenBank/DDBJ databases">
        <title>A near-complete genome assembly of Cinchona calisaya.</title>
        <authorList>
            <person name="Lian D.C."/>
            <person name="Zhao X.W."/>
            <person name="Wei L."/>
        </authorList>
    </citation>
    <scope>NUCLEOTIDE SEQUENCE [LARGE SCALE GENOMIC DNA]</scope>
    <source>
        <tissue evidence="2">Nenye</tissue>
    </source>
</reference>
<evidence type="ECO:0000313" key="2">
    <source>
        <dbReference type="EMBL" id="KAL3535882.1"/>
    </source>
</evidence>
<evidence type="ECO:0000256" key="1">
    <source>
        <dbReference type="SAM" id="MobiDB-lite"/>
    </source>
</evidence>
<sequence length="248" mass="27891">MGNKKKALDSTTLVESSVVYHQSNEPKIVLDKNGFVSVEAQMFHDKLALIASPYLERGIDFYGPGNDKITTLTALSEVHCAFLFEISDRTCSKISSDEPITGPWMHLSLKKHDKSLQDLIAKHQHRAEAEHVVALDLHSNSQQGTWEPPPPVHPNYVFHRSHTEAELRSLAIYHSRSLHAFHHKLNILAHQLHHVQPLNMESWPSELDASSWHFGPPNDDEFGPGYEESKDEYTNHAEDDGVGSSGHS</sequence>
<feature type="region of interest" description="Disordered" evidence="1">
    <location>
        <begin position="211"/>
        <end position="248"/>
    </location>
</feature>
<proteinExistence type="predicted"/>
<dbReference type="AlphaFoldDB" id="A0ABD3AXA0"/>